<keyword evidence="2" id="KW-1185">Reference proteome</keyword>
<accession>A0A7Z0VNA6</accession>
<dbReference type="RefSeq" id="WP_069121687.1">
    <property type="nucleotide sequence ID" value="NZ_MARB01000004.1"/>
</dbReference>
<evidence type="ECO:0000313" key="2">
    <source>
        <dbReference type="Proteomes" id="UP000094769"/>
    </source>
</evidence>
<evidence type="ECO:0000313" key="1">
    <source>
        <dbReference type="EMBL" id="ODJ88833.1"/>
    </source>
</evidence>
<comment type="caution">
    <text evidence="1">The sequence shown here is derived from an EMBL/GenBank/DDBJ whole genome shotgun (WGS) entry which is preliminary data.</text>
</comment>
<dbReference type="Proteomes" id="UP000094769">
    <property type="component" value="Unassembled WGS sequence"/>
</dbReference>
<protein>
    <submittedName>
        <fullName evidence="1">Uncharacterized protein</fullName>
    </submittedName>
</protein>
<gene>
    <name evidence="1" type="ORF">CODIS_09280</name>
</gene>
<proteinExistence type="predicted"/>
<name>A0A7Z0VNA6_9GAMM</name>
<dbReference type="AlphaFoldDB" id="A0A7Z0VNA6"/>
<dbReference type="EMBL" id="MARB01000004">
    <property type="protein sequence ID" value="ODJ88833.1"/>
    <property type="molecule type" value="Genomic_DNA"/>
</dbReference>
<organism evidence="1 2">
    <name type="scientific">Candidatus Thiodiazotropha endolucinida</name>
    <dbReference type="NCBI Taxonomy" id="1655433"/>
    <lineage>
        <taxon>Bacteria</taxon>
        <taxon>Pseudomonadati</taxon>
        <taxon>Pseudomonadota</taxon>
        <taxon>Gammaproteobacteria</taxon>
        <taxon>Chromatiales</taxon>
        <taxon>Sedimenticolaceae</taxon>
        <taxon>Candidatus Thiodiazotropha</taxon>
    </lineage>
</organism>
<reference evidence="1 2" key="1">
    <citation type="submission" date="2016-06" db="EMBL/GenBank/DDBJ databases">
        <title>Genome sequence of endosymbiont of Candidatus Endolucinida thiodiazotropha.</title>
        <authorList>
            <person name="Poehlein A."/>
            <person name="Koenig S."/>
            <person name="Heiden S.E."/>
            <person name="Thuermer A."/>
            <person name="Voget S."/>
            <person name="Daniel R."/>
            <person name="Markert S."/>
            <person name="Gros O."/>
            <person name="Schweder T."/>
        </authorList>
    </citation>
    <scope>NUCLEOTIDE SEQUENCE [LARGE SCALE GENOMIC DNA]</scope>
    <source>
        <strain evidence="1 2">COS</strain>
    </source>
</reference>
<sequence length="156" mass="17814">MFNFFEKNLEKRLLCNHLLSVGLELSEMPPGLARQLLQIVHQQVTSVSRKYKQPVHIVSESIICSATWGIAYCLLGPSKLLDVYPEFKDRTEETEMELLLFQGGNSSENNIYQQIFRLLLVTPYCHPEVKTLCEQTRLASVKSIPGVFDNSLMSLH</sequence>